<accession>A0A432XHY1</accession>
<dbReference type="InterPro" id="IPR010982">
    <property type="entry name" value="Lambda_DNA-bd_dom_sf"/>
</dbReference>
<dbReference type="SMART" id="SM00530">
    <property type="entry name" value="HTH_XRE"/>
    <property type="match status" value="1"/>
</dbReference>
<keyword evidence="3" id="KW-1185">Reference proteome</keyword>
<dbReference type="InterPro" id="IPR001387">
    <property type="entry name" value="Cro/C1-type_HTH"/>
</dbReference>
<dbReference type="OrthoDB" id="6402571at2"/>
<protein>
    <submittedName>
        <fullName evidence="2">XRE family transcriptional regulator</fullName>
    </submittedName>
</protein>
<dbReference type="EMBL" id="PIPU01000002">
    <property type="protein sequence ID" value="RUO48338.1"/>
    <property type="molecule type" value="Genomic_DNA"/>
</dbReference>
<dbReference type="Proteomes" id="UP000286985">
    <property type="component" value="Unassembled WGS sequence"/>
</dbReference>
<comment type="caution">
    <text evidence="2">The sequence shown here is derived from an EMBL/GenBank/DDBJ whole genome shotgun (WGS) entry which is preliminary data.</text>
</comment>
<sequence>MLVYTVQPTNSKYLVQWYGGALLERKRKARGWTQADVSERTGLSRNQIIAMEKGTFTGGIKYLRKYLDLLQLRIAIIEETKDVPQLDELRELFGDNP</sequence>
<dbReference type="Pfam" id="PF01381">
    <property type="entry name" value="HTH_3"/>
    <property type="match status" value="1"/>
</dbReference>
<gene>
    <name evidence="2" type="ORF">CWE24_06015</name>
</gene>
<dbReference type="Gene3D" id="1.10.260.40">
    <property type="entry name" value="lambda repressor-like DNA-binding domains"/>
    <property type="match status" value="1"/>
</dbReference>
<dbReference type="PROSITE" id="PS50943">
    <property type="entry name" value="HTH_CROC1"/>
    <property type="match status" value="1"/>
</dbReference>
<evidence type="ECO:0000313" key="3">
    <source>
        <dbReference type="Proteomes" id="UP000286985"/>
    </source>
</evidence>
<evidence type="ECO:0000259" key="1">
    <source>
        <dbReference type="PROSITE" id="PS50943"/>
    </source>
</evidence>
<dbReference type="AlphaFoldDB" id="A0A432XHY1"/>
<dbReference type="STRING" id="519452.SAMN04488139_2239"/>
<name>A0A432XHY1_9GAMM</name>
<dbReference type="CDD" id="cd00093">
    <property type="entry name" value="HTH_XRE"/>
    <property type="match status" value="1"/>
</dbReference>
<reference evidence="3" key="1">
    <citation type="journal article" date="2018" name="Front. Microbiol.">
        <title>Genome-Based Analysis Reveals the Taxonomy and Diversity of the Family Idiomarinaceae.</title>
        <authorList>
            <person name="Liu Y."/>
            <person name="Lai Q."/>
            <person name="Shao Z."/>
        </authorList>
    </citation>
    <scope>NUCLEOTIDE SEQUENCE [LARGE SCALE GENOMIC DNA]</scope>
    <source>
        <strain evidence="3">908033</strain>
    </source>
</reference>
<proteinExistence type="predicted"/>
<organism evidence="2 3">
    <name type="scientific">Pseudidiomarina donghaiensis</name>
    <dbReference type="NCBI Taxonomy" id="519452"/>
    <lineage>
        <taxon>Bacteria</taxon>
        <taxon>Pseudomonadati</taxon>
        <taxon>Pseudomonadota</taxon>
        <taxon>Gammaproteobacteria</taxon>
        <taxon>Alteromonadales</taxon>
        <taxon>Idiomarinaceae</taxon>
        <taxon>Pseudidiomarina</taxon>
    </lineage>
</organism>
<evidence type="ECO:0000313" key="2">
    <source>
        <dbReference type="EMBL" id="RUO48338.1"/>
    </source>
</evidence>
<feature type="domain" description="HTH cro/C1-type" evidence="1">
    <location>
        <begin position="23"/>
        <end position="77"/>
    </location>
</feature>
<dbReference type="SUPFAM" id="SSF47413">
    <property type="entry name" value="lambda repressor-like DNA-binding domains"/>
    <property type="match status" value="1"/>
</dbReference>
<dbReference type="GO" id="GO:0003677">
    <property type="term" value="F:DNA binding"/>
    <property type="evidence" value="ECO:0007669"/>
    <property type="project" value="InterPro"/>
</dbReference>